<feature type="region of interest" description="Disordered" evidence="1">
    <location>
        <begin position="1"/>
        <end position="20"/>
    </location>
</feature>
<dbReference type="PANTHER" id="PTHR21310:SF55">
    <property type="entry name" value="AMINOGLYCOSIDE PHOSPHOTRANSFERASE DOMAIN-CONTAINING PROTEIN"/>
    <property type="match status" value="1"/>
</dbReference>
<dbReference type="SUPFAM" id="SSF56112">
    <property type="entry name" value="Protein kinase-like (PK-like)"/>
    <property type="match status" value="1"/>
</dbReference>
<gene>
    <name evidence="3" type="ORF">PG994_011801</name>
</gene>
<reference evidence="3 4" key="1">
    <citation type="submission" date="2023-01" db="EMBL/GenBank/DDBJ databases">
        <title>Analysis of 21 Apiospora genomes using comparative genomics revels a genus with tremendous synthesis potential of carbohydrate active enzymes and secondary metabolites.</title>
        <authorList>
            <person name="Sorensen T."/>
        </authorList>
    </citation>
    <scope>NUCLEOTIDE SEQUENCE [LARGE SCALE GENOMIC DNA]</scope>
    <source>
        <strain evidence="3 4">CBS 135458</strain>
    </source>
</reference>
<dbReference type="Gene3D" id="3.90.1200.10">
    <property type="match status" value="1"/>
</dbReference>
<proteinExistence type="predicted"/>
<dbReference type="InterPro" id="IPR011009">
    <property type="entry name" value="Kinase-like_dom_sf"/>
</dbReference>
<protein>
    <recommendedName>
        <fullName evidence="2">Aminoglycoside phosphotransferase domain-containing protein</fullName>
    </recommendedName>
</protein>
<name>A0ABR1TTU9_9PEZI</name>
<dbReference type="Pfam" id="PF01636">
    <property type="entry name" value="APH"/>
    <property type="match status" value="1"/>
</dbReference>
<dbReference type="GeneID" id="92096273"/>
<organism evidence="3 4">
    <name type="scientific">Apiospora phragmitis</name>
    <dbReference type="NCBI Taxonomy" id="2905665"/>
    <lineage>
        <taxon>Eukaryota</taxon>
        <taxon>Fungi</taxon>
        <taxon>Dikarya</taxon>
        <taxon>Ascomycota</taxon>
        <taxon>Pezizomycotina</taxon>
        <taxon>Sordariomycetes</taxon>
        <taxon>Xylariomycetidae</taxon>
        <taxon>Amphisphaeriales</taxon>
        <taxon>Apiosporaceae</taxon>
        <taxon>Apiospora</taxon>
    </lineage>
</organism>
<dbReference type="RefSeq" id="XP_066712320.1">
    <property type="nucleotide sequence ID" value="XM_066863210.1"/>
</dbReference>
<feature type="domain" description="Aminoglycoside phosphotransferase" evidence="2">
    <location>
        <begin position="70"/>
        <end position="277"/>
    </location>
</feature>
<evidence type="ECO:0000256" key="1">
    <source>
        <dbReference type="SAM" id="MobiDB-lite"/>
    </source>
</evidence>
<evidence type="ECO:0000259" key="2">
    <source>
        <dbReference type="Pfam" id="PF01636"/>
    </source>
</evidence>
<evidence type="ECO:0000313" key="4">
    <source>
        <dbReference type="Proteomes" id="UP001480595"/>
    </source>
</evidence>
<dbReference type="InterPro" id="IPR002575">
    <property type="entry name" value="Aminoglycoside_PTrfase"/>
</dbReference>
<dbReference type="EMBL" id="JAQQWL010000011">
    <property type="protein sequence ID" value="KAK8050071.1"/>
    <property type="molecule type" value="Genomic_DNA"/>
</dbReference>
<evidence type="ECO:0000313" key="3">
    <source>
        <dbReference type="EMBL" id="KAK8050071.1"/>
    </source>
</evidence>
<sequence>MPNKPLRLQPAGRASNTSRAFGPDHDPCVVCHASPPDLADTVLEPGLGFSSSLTLQYCDVENYAWSLGRCYVVRERQDWALHPARLPAEAEAARLLRRRAETAGVRGVPVPEVVAAWREGPVAITIMERARGRTLAEEWDGLKREERERYARQVGRCVARWRALRSPGMEGIDGGTIIKSAHIPGGGLDDSRPMRFDTAAEYKQRLREELMAVGTDKMEHKKVDEALQQLPEPKPFTLTHGYLDLDHIFVEDGEVTAIVGWSRAAYLPVWAEHLGLCIGYNSPSHREWKELLLGNMPKCDYGKAPLELLKAHLDLRENSRKAQALKVAAMTEASEARRAKQIEE</sequence>
<comment type="caution">
    <text evidence="3">The sequence shown here is derived from an EMBL/GenBank/DDBJ whole genome shotgun (WGS) entry which is preliminary data.</text>
</comment>
<accession>A0ABR1TTU9</accession>
<dbReference type="InterPro" id="IPR051678">
    <property type="entry name" value="AGP_Transferase"/>
</dbReference>
<dbReference type="PANTHER" id="PTHR21310">
    <property type="entry name" value="AMINOGLYCOSIDE PHOSPHOTRANSFERASE-RELATED-RELATED"/>
    <property type="match status" value="1"/>
</dbReference>
<keyword evidence="4" id="KW-1185">Reference proteome</keyword>
<dbReference type="Proteomes" id="UP001480595">
    <property type="component" value="Unassembled WGS sequence"/>
</dbReference>